<gene>
    <name evidence="2" type="ORF">Fot_06054</name>
</gene>
<feature type="compositionally biased region" description="Basic and acidic residues" evidence="1">
    <location>
        <begin position="62"/>
        <end position="88"/>
    </location>
</feature>
<feature type="compositionally biased region" description="Acidic residues" evidence="1">
    <location>
        <begin position="95"/>
        <end position="104"/>
    </location>
</feature>
<evidence type="ECO:0000313" key="3">
    <source>
        <dbReference type="Proteomes" id="UP001604277"/>
    </source>
</evidence>
<reference evidence="3" key="1">
    <citation type="submission" date="2024-07" db="EMBL/GenBank/DDBJ databases">
        <title>Two chromosome-level genome assemblies of Korean endemic species Abeliophyllum distichum and Forsythia ovata (Oleaceae).</title>
        <authorList>
            <person name="Jang H."/>
        </authorList>
    </citation>
    <scope>NUCLEOTIDE SEQUENCE [LARGE SCALE GENOMIC DNA]</scope>
</reference>
<sequence>MKEKKANHDQKKALSELSLNGGDKDQPSASVPSYPKQATLVPVMFSRGLLIMVQKQEAGAKQAEKKRLEARKEKRSTSSSPKEVEPRASLRPQPEGEDDEVCHR</sequence>
<evidence type="ECO:0000256" key="1">
    <source>
        <dbReference type="SAM" id="MobiDB-lite"/>
    </source>
</evidence>
<proteinExistence type="predicted"/>
<feature type="region of interest" description="Disordered" evidence="1">
    <location>
        <begin position="56"/>
        <end position="104"/>
    </location>
</feature>
<name>A0ABD1WRV2_9LAMI</name>
<feature type="compositionally biased region" description="Basic and acidic residues" evidence="1">
    <location>
        <begin position="1"/>
        <end position="14"/>
    </location>
</feature>
<organism evidence="2 3">
    <name type="scientific">Forsythia ovata</name>
    <dbReference type="NCBI Taxonomy" id="205694"/>
    <lineage>
        <taxon>Eukaryota</taxon>
        <taxon>Viridiplantae</taxon>
        <taxon>Streptophyta</taxon>
        <taxon>Embryophyta</taxon>
        <taxon>Tracheophyta</taxon>
        <taxon>Spermatophyta</taxon>
        <taxon>Magnoliopsida</taxon>
        <taxon>eudicotyledons</taxon>
        <taxon>Gunneridae</taxon>
        <taxon>Pentapetalae</taxon>
        <taxon>asterids</taxon>
        <taxon>lamiids</taxon>
        <taxon>Lamiales</taxon>
        <taxon>Oleaceae</taxon>
        <taxon>Forsythieae</taxon>
        <taxon>Forsythia</taxon>
    </lineage>
</organism>
<accession>A0ABD1WRV2</accession>
<comment type="caution">
    <text evidence="2">The sequence shown here is derived from an EMBL/GenBank/DDBJ whole genome shotgun (WGS) entry which is preliminary data.</text>
</comment>
<dbReference type="AlphaFoldDB" id="A0ABD1WRV2"/>
<evidence type="ECO:0000313" key="2">
    <source>
        <dbReference type="EMBL" id="KAL2552435.1"/>
    </source>
</evidence>
<feature type="region of interest" description="Disordered" evidence="1">
    <location>
        <begin position="1"/>
        <end position="37"/>
    </location>
</feature>
<dbReference type="Proteomes" id="UP001604277">
    <property type="component" value="Unassembled WGS sequence"/>
</dbReference>
<dbReference type="EMBL" id="JBFOLJ010000002">
    <property type="protein sequence ID" value="KAL2552435.1"/>
    <property type="molecule type" value="Genomic_DNA"/>
</dbReference>
<keyword evidence="3" id="KW-1185">Reference proteome</keyword>
<protein>
    <submittedName>
        <fullName evidence="2">Uncharacterized protein</fullName>
    </submittedName>
</protein>